<evidence type="ECO:0000313" key="2">
    <source>
        <dbReference type="Proteomes" id="UP000029781"/>
    </source>
</evidence>
<dbReference type="EMBL" id="GU244497">
    <property type="protein sequence ID" value="ADO67264.1"/>
    <property type="molecule type" value="Genomic_DNA"/>
</dbReference>
<dbReference type="GeneID" id="9887633"/>
<proteinExistence type="predicted"/>
<name>E3T501_CROVB</name>
<evidence type="ECO:0000313" key="1">
    <source>
        <dbReference type="EMBL" id="ADO67264.1"/>
    </source>
</evidence>
<dbReference type="KEGG" id="vg:9887633"/>
<dbReference type="InterPro" id="IPR018247">
    <property type="entry name" value="EF_Hand_1_Ca_BS"/>
</dbReference>
<keyword evidence="2" id="KW-1185">Reference proteome</keyword>
<protein>
    <recommendedName>
        <fullName evidence="3">EF-hand domain-containing protein</fullName>
    </recommendedName>
</protein>
<dbReference type="PROSITE" id="PS00018">
    <property type="entry name" value="EF_HAND_1"/>
    <property type="match status" value="1"/>
</dbReference>
<organismHost>
    <name type="scientific">Cafeteria roenbergensis</name>
    <name type="common">Marine flagellate</name>
    <dbReference type="NCBI Taxonomy" id="33653"/>
</organismHost>
<sequence>MTINTFTKIRKKLDKNNDGLVSLDEYLAEEESKGPHEEEGNIGYHYQHYDNIVHYFKIVMRRFTKYNILCVPNFTVKYGSYIDKTAMIIDINNNQIIYGAKMKKAINECRKSKTARFIFFTLVLKLQNMSLTHANMVVIDLVQETLERFEPHGATFNFGSNSKKENNIVNNIISNQVLSELGLKKFNYISPQQISPFIGVQQTADAYCGMCVTISMMYLHLRILNPDIKQQKLIKFLLKRSKDKLKIMILKYAKHVEETLKDNENYVLKLFEEVLEELNY</sequence>
<organism evidence="1 2">
    <name type="scientific">Cafeteria roenbergensis virus (strain BV-PW1)</name>
    <name type="common">CroV</name>
    <dbReference type="NCBI Taxonomy" id="693272"/>
    <lineage>
        <taxon>Viruses</taxon>
        <taxon>Varidnaviria</taxon>
        <taxon>Bamfordvirae</taxon>
        <taxon>Nucleocytoviricota</taxon>
        <taxon>Megaviricetes</taxon>
        <taxon>Imitervirales</taxon>
        <taxon>Mimiviridae</taxon>
        <taxon>Aliimimivirinae</taxon>
        <taxon>Rheavirus</taxon>
        <taxon>Rheavirus sinusmexicani</taxon>
    </lineage>
</organism>
<accession>E3T501</accession>
<gene>
    <name evidence="1" type="ORF">crov231</name>
</gene>
<dbReference type="RefSeq" id="YP_003969863.1">
    <property type="nucleotide sequence ID" value="NC_014637.1"/>
</dbReference>
<reference evidence="1 2" key="1">
    <citation type="journal article" date="2010" name="Proc. Natl. Acad. Sci. U.S.A.">
        <title>Giant virus with a remarkable complement of genes infects marine zooplankton.</title>
        <authorList>
            <person name="Fischer M.G."/>
            <person name="Allen M.J."/>
            <person name="Wilson W.H."/>
            <person name="Suttle C.A."/>
        </authorList>
    </citation>
    <scope>NUCLEOTIDE SEQUENCE [LARGE SCALE GENOMIC DNA]</scope>
    <source>
        <strain evidence="1 2">BV-PW1</strain>
    </source>
</reference>
<evidence type="ECO:0008006" key="3">
    <source>
        <dbReference type="Google" id="ProtNLM"/>
    </source>
</evidence>
<dbReference type="Proteomes" id="UP000029781">
    <property type="component" value="Segment"/>
</dbReference>